<keyword evidence="7" id="KW-0963">Cytoplasm</keyword>
<evidence type="ECO:0000256" key="13">
    <source>
        <dbReference type="ARBA" id="ARBA00022892"/>
    </source>
</evidence>
<keyword evidence="5" id="KW-0813">Transport</keyword>
<dbReference type="GO" id="GO:1990423">
    <property type="term" value="C:RZZ complex"/>
    <property type="evidence" value="ECO:0007669"/>
    <property type="project" value="TreeGrafter"/>
</dbReference>
<dbReference type="GO" id="GO:0007094">
    <property type="term" value="P:mitotic spindle assembly checkpoint signaling"/>
    <property type="evidence" value="ECO:0007669"/>
    <property type="project" value="TreeGrafter"/>
</dbReference>
<dbReference type="InterPro" id="IPR048344">
    <property type="entry name" value="Zw10_middle"/>
</dbReference>
<dbReference type="STRING" id="244447.ENSCSEP00000013741"/>
<evidence type="ECO:0000256" key="5">
    <source>
        <dbReference type="ARBA" id="ARBA00022448"/>
    </source>
</evidence>
<reference evidence="27" key="2">
    <citation type="submission" date="2025-08" db="UniProtKB">
        <authorList>
            <consortium name="Ensembl"/>
        </authorList>
    </citation>
    <scope>IDENTIFICATION</scope>
</reference>
<keyword evidence="20" id="KW-0137">Centromere</keyword>
<dbReference type="Ensembl" id="ENSCSET00000013903.1">
    <property type="protein sequence ID" value="ENSCSEP00000013741.1"/>
    <property type="gene ID" value="ENSCSEG00000008835.1"/>
</dbReference>
<dbReference type="InParanoid" id="A0A3P8VKD4"/>
<evidence type="ECO:0000256" key="11">
    <source>
        <dbReference type="ARBA" id="ARBA00022824"/>
    </source>
</evidence>
<keyword evidence="13" id="KW-0931">ER-Golgi transport</keyword>
<evidence type="ECO:0000256" key="21">
    <source>
        <dbReference type="ARBA" id="ARBA00065852"/>
    </source>
</evidence>
<accession>A0A3P8VKD4</accession>
<evidence type="ECO:0000256" key="14">
    <source>
        <dbReference type="ARBA" id="ARBA00022927"/>
    </source>
</evidence>
<dbReference type="GO" id="GO:0005819">
    <property type="term" value="C:spindle"/>
    <property type="evidence" value="ECO:0007669"/>
    <property type="project" value="UniProtKB-SubCell"/>
</dbReference>
<evidence type="ECO:0000256" key="19">
    <source>
        <dbReference type="ARBA" id="ARBA00023306"/>
    </source>
</evidence>
<dbReference type="Gene3D" id="1.10.357.150">
    <property type="match status" value="1"/>
</dbReference>
<dbReference type="OMA" id="HHLLTMG"/>
<keyword evidence="18" id="KW-0206">Cytoskeleton</keyword>
<proteinExistence type="inferred from homology"/>
<dbReference type="Proteomes" id="UP000265120">
    <property type="component" value="Chromosome 19"/>
</dbReference>
<name>A0A3P8VKD4_CYNSE</name>
<dbReference type="PANTHER" id="PTHR12205:SF0">
    <property type="entry name" value="CENTROMERE_KINETOCHORE PROTEIN ZW10 HOMOLOG"/>
    <property type="match status" value="1"/>
</dbReference>
<evidence type="ECO:0000256" key="6">
    <source>
        <dbReference type="ARBA" id="ARBA00022454"/>
    </source>
</evidence>
<evidence type="ECO:0000259" key="26">
    <source>
        <dbReference type="Pfam" id="PF22766"/>
    </source>
</evidence>
<keyword evidence="19" id="KW-0131">Cell cycle</keyword>
<evidence type="ECO:0000256" key="7">
    <source>
        <dbReference type="ARBA" id="ARBA00022490"/>
    </source>
</evidence>
<evidence type="ECO:0000256" key="9">
    <source>
        <dbReference type="ARBA" id="ARBA00022618"/>
    </source>
</evidence>
<dbReference type="Pfam" id="PF20666">
    <property type="entry name" value="ZW10_C"/>
    <property type="match status" value="1"/>
</dbReference>
<comment type="subunit">
    <text evidence="21">Interacts with NBAS and KNTC1/ROD; the interactions are mutually exclusive and indicative for its association in two different vesicle tethering complexes. Component of the RZZ complex composed of KNTC1/ROD, ZW10 and ZWILCH. Component of the NRZ complex composed of NBAS, ZW10 and RINT1/TIP20L; NRZ associates with SNAREs STX18, USE1L, BNIP1/SEC20L and SEC22B (the assembly has been described as syntaxin 18 complex). Interacts directly with RINT1/TIP20L bound to BNIP1/SEC20L. Interacts with C19orf25 and ZWINT. Interacts with ZFYVE1. Interacts with RAB18 and this interaction is enhanced in the presence of ZFYVE1.</text>
</comment>
<evidence type="ECO:0000256" key="8">
    <source>
        <dbReference type="ARBA" id="ARBA00022553"/>
    </source>
</evidence>
<evidence type="ECO:0000256" key="10">
    <source>
        <dbReference type="ARBA" id="ARBA00022776"/>
    </source>
</evidence>
<evidence type="ECO:0000313" key="28">
    <source>
        <dbReference type="Proteomes" id="UP000265120"/>
    </source>
</evidence>
<evidence type="ECO:0000256" key="15">
    <source>
        <dbReference type="ARBA" id="ARBA00022990"/>
    </source>
</evidence>
<keyword evidence="14" id="KW-0653">Protein transport</keyword>
<reference evidence="27" key="3">
    <citation type="submission" date="2025-09" db="UniProtKB">
        <authorList>
            <consortium name="Ensembl"/>
        </authorList>
    </citation>
    <scope>IDENTIFICATION</scope>
</reference>
<keyword evidence="10" id="KW-0498">Mitosis</keyword>
<keyword evidence="12" id="KW-0995">Kinetochore</keyword>
<evidence type="ECO:0000256" key="17">
    <source>
        <dbReference type="ARBA" id="ARBA00023136"/>
    </source>
</evidence>
<comment type="similarity">
    <text evidence="4">Belongs to the ZW10 family.</text>
</comment>
<evidence type="ECO:0000256" key="12">
    <source>
        <dbReference type="ARBA" id="ARBA00022838"/>
    </source>
</evidence>
<evidence type="ECO:0000256" key="22">
    <source>
        <dbReference type="ARBA" id="ARBA00069312"/>
    </source>
</evidence>
<keyword evidence="6" id="KW-0158">Chromosome</keyword>
<evidence type="ECO:0000259" key="24">
    <source>
        <dbReference type="Pfam" id="PF20665"/>
    </source>
</evidence>
<evidence type="ECO:0000256" key="2">
    <source>
        <dbReference type="ARBA" id="ARBA00004406"/>
    </source>
</evidence>
<keyword evidence="9" id="KW-0132">Cell division</keyword>
<dbReference type="KEGG" id="csem:103395081"/>
<dbReference type="GO" id="GO:0005789">
    <property type="term" value="C:endoplasmic reticulum membrane"/>
    <property type="evidence" value="ECO:0007669"/>
    <property type="project" value="UniProtKB-SubCell"/>
</dbReference>
<organism evidence="27 28">
    <name type="scientific">Cynoglossus semilaevis</name>
    <name type="common">Tongue sole</name>
    <dbReference type="NCBI Taxonomy" id="244447"/>
    <lineage>
        <taxon>Eukaryota</taxon>
        <taxon>Metazoa</taxon>
        <taxon>Chordata</taxon>
        <taxon>Craniata</taxon>
        <taxon>Vertebrata</taxon>
        <taxon>Euteleostomi</taxon>
        <taxon>Actinopterygii</taxon>
        <taxon>Neopterygii</taxon>
        <taxon>Teleostei</taxon>
        <taxon>Neoteleostei</taxon>
        <taxon>Acanthomorphata</taxon>
        <taxon>Carangaria</taxon>
        <taxon>Pleuronectiformes</taxon>
        <taxon>Pleuronectoidei</taxon>
        <taxon>Cynoglossidae</taxon>
        <taxon>Cynoglossinae</taxon>
        <taxon>Cynoglossus</taxon>
    </lineage>
</organism>
<evidence type="ECO:0000256" key="20">
    <source>
        <dbReference type="ARBA" id="ARBA00023328"/>
    </source>
</evidence>
<dbReference type="PANTHER" id="PTHR12205">
    <property type="entry name" value="CENTROMERE/KINETOCHORE PROTEIN ZW10"/>
    <property type="match status" value="1"/>
</dbReference>
<keyword evidence="15" id="KW-0007">Acetylation</keyword>
<protein>
    <recommendedName>
        <fullName evidence="22">Centromere/kinetochore protein zw10 homolog</fullName>
    </recommendedName>
</protein>
<dbReference type="Pfam" id="PF20665">
    <property type="entry name" value="Zw10_middle"/>
    <property type="match status" value="1"/>
</dbReference>
<evidence type="ECO:0000313" key="27">
    <source>
        <dbReference type="Ensembl" id="ENSCSEP00000013741.1"/>
    </source>
</evidence>
<dbReference type="GO" id="GO:0006888">
    <property type="term" value="P:endoplasmic reticulum to Golgi vesicle-mediated transport"/>
    <property type="evidence" value="ECO:0007669"/>
    <property type="project" value="TreeGrafter"/>
</dbReference>
<reference evidence="27 28" key="1">
    <citation type="journal article" date="2014" name="Nat. Genet.">
        <title>Whole-genome sequence of a flatfish provides insights into ZW sex chromosome evolution and adaptation to a benthic lifestyle.</title>
        <authorList>
            <person name="Chen S."/>
            <person name="Zhang G."/>
            <person name="Shao C."/>
            <person name="Huang Q."/>
            <person name="Liu G."/>
            <person name="Zhang P."/>
            <person name="Song W."/>
            <person name="An N."/>
            <person name="Chalopin D."/>
            <person name="Volff J.N."/>
            <person name="Hong Y."/>
            <person name="Li Q."/>
            <person name="Sha Z."/>
            <person name="Zhou H."/>
            <person name="Xie M."/>
            <person name="Yu Q."/>
            <person name="Liu Y."/>
            <person name="Xiang H."/>
            <person name="Wang N."/>
            <person name="Wu K."/>
            <person name="Yang C."/>
            <person name="Zhou Q."/>
            <person name="Liao X."/>
            <person name="Yang L."/>
            <person name="Hu Q."/>
            <person name="Zhang J."/>
            <person name="Meng L."/>
            <person name="Jin L."/>
            <person name="Tian Y."/>
            <person name="Lian J."/>
            <person name="Yang J."/>
            <person name="Miao G."/>
            <person name="Liu S."/>
            <person name="Liang Z."/>
            <person name="Yan F."/>
            <person name="Li Y."/>
            <person name="Sun B."/>
            <person name="Zhang H."/>
            <person name="Zhang J."/>
            <person name="Zhu Y."/>
            <person name="Du M."/>
            <person name="Zhao Y."/>
            <person name="Schartl M."/>
            <person name="Tang Q."/>
            <person name="Wang J."/>
        </authorList>
    </citation>
    <scope>NUCLEOTIDE SEQUENCE</scope>
</reference>
<dbReference type="RefSeq" id="XP_008330879.1">
    <property type="nucleotide sequence ID" value="XM_008332657.3"/>
</dbReference>
<dbReference type="InterPro" id="IPR055148">
    <property type="entry name" value="ZW10_C_2"/>
</dbReference>
<dbReference type="CTD" id="9183"/>
<dbReference type="Pfam" id="PF06248">
    <property type="entry name" value="Zw10_N"/>
    <property type="match status" value="1"/>
</dbReference>
<evidence type="ECO:0000259" key="23">
    <source>
        <dbReference type="Pfam" id="PF06248"/>
    </source>
</evidence>
<evidence type="ECO:0000259" key="25">
    <source>
        <dbReference type="Pfam" id="PF20666"/>
    </source>
</evidence>
<evidence type="ECO:0000256" key="16">
    <source>
        <dbReference type="ARBA" id="ARBA00023054"/>
    </source>
</evidence>
<dbReference type="GO" id="GO:0015031">
    <property type="term" value="P:protein transport"/>
    <property type="evidence" value="ECO:0007669"/>
    <property type="project" value="UniProtKB-KW"/>
</dbReference>
<dbReference type="FunFam" id="1.10.357.150:FF:000001">
    <property type="entry name" value="centromere/kinetochore protein zw10 homolog"/>
    <property type="match status" value="1"/>
</dbReference>
<comment type="subcellular location">
    <subcellularLocation>
        <location evidence="3">Chromosome</location>
        <location evidence="3">Centromere</location>
        <location evidence="3">Kinetochore</location>
    </subcellularLocation>
    <subcellularLocation>
        <location evidence="1">Cytoplasm</location>
        <location evidence="1">Cytoskeleton</location>
        <location evidence="1">Spindle</location>
    </subcellularLocation>
    <subcellularLocation>
        <location evidence="2">Endoplasmic reticulum membrane</location>
        <topology evidence="2">Peripheral membrane protein</topology>
    </subcellularLocation>
</comment>
<sequence>MASFVTEVLASSGKLEKEDLAGKINKMSRKVADAKEELCDMIQKRYVDFLPSLQVSVDLVVQVDEVSKEMDILKTCIENEIQQNIHLAVADYENLKQQLEKNTIIITMLGHLKEFDNAMEDSNKALQEKQYVEAANHLERARCSLDLLLDWKTTHLPLLSNLSSELIVQRENLIYHLGDEWKQLVIWRLPSPKEPADVKTLLKVELNLKHPRSEDEEPKPSPLLCSVLQALAIQGDLQNKMKRFSQVLVKNMLKPLVMHPLLSVRVKEQEDEGTVLTIVCVEQSQEKSAPSQVYSKLLLVLKTLHSHLLDVSIRNKKLSAILGELIWPEISQCIIRECLLNSIPTNVSQLEKYNTVIKETEEFEKSLKDMDYLQGDSTDLLKYAKNVNCHFASRKCKDVIVAARKLMTSQLHNTVKITPDSKLQLPKLPVPKSELKVKQKTKEDVTMENTKQLSVWSLCLPACRVSELVQQLMKLAINTLHEAVGSSPQCALQLFFTVKNIFQLFCDVVPTYHKENLLKFPQLAAIHHNNCMFLAHHLLTLGHYFKAHLPQPLNEGMATFVDMVPGFRKLGAQCFLDQMNVQKAELLERLSTAHNFCNLDDDDNYTAASRAVRQVIHQLKQLGTVWQDVFPVNIYCKAMGHLLNTAIAEIISKIMMLEDISSDEGEHLYGLCQLLIKESPLVFMPLAEEEENKKYQEEVHLYVKKWGTFKELVIVLRSNLQEIVDRWADGKGPLALEFSNSEVKNLIRALFQNTDRRAVALTKIR</sequence>
<keyword evidence="28" id="KW-1185">Reference proteome</keyword>
<dbReference type="GeneID" id="103395081"/>
<dbReference type="GO" id="GO:0005634">
    <property type="term" value="C:nucleus"/>
    <property type="evidence" value="ECO:0007669"/>
    <property type="project" value="InterPro"/>
</dbReference>
<dbReference type="GeneTree" id="ENSGT00390000016427"/>
<dbReference type="Pfam" id="PF22766">
    <property type="entry name" value="ZW10_C2"/>
    <property type="match status" value="1"/>
</dbReference>
<keyword evidence="11" id="KW-0256">Endoplasmic reticulum</keyword>
<evidence type="ECO:0000256" key="3">
    <source>
        <dbReference type="ARBA" id="ARBA00004629"/>
    </source>
</evidence>
<dbReference type="AlphaFoldDB" id="A0A3P8VKD4"/>
<keyword evidence="8" id="KW-0597">Phosphoprotein</keyword>
<dbReference type="InterPro" id="IPR009361">
    <property type="entry name" value="Zw10_N"/>
</dbReference>
<dbReference type="InterPro" id="IPR048343">
    <property type="entry name" value="ZW10_C"/>
</dbReference>
<dbReference type="InterPro" id="IPR046362">
    <property type="entry name" value="Zw10/DSL1_C_sf"/>
</dbReference>
<feature type="domain" description="ZW10 C-terminal helical" evidence="26">
    <location>
        <begin position="610"/>
        <end position="764"/>
    </location>
</feature>
<evidence type="ECO:0000256" key="1">
    <source>
        <dbReference type="ARBA" id="ARBA00004186"/>
    </source>
</evidence>
<dbReference type="GO" id="GO:0051301">
    <property type="term" value="P:cell division"/>
    <property type="evidence" value="ECO:0007669"/>
    <property type="project" value="UniProtKB-KW"/>
</dbReference>
<feature type="domain" description="Centromere/kinetochore protein zw10 middle" evidence="24">
    <location>
        <begin position="177"/>
        <end position="407"/>
    </location>
</feature>
<evidence type="ECO:0000256" key="4">
    <source>
        <dbReference type="ARBA" id="ARBA00006245"/>
    </source>
</evidence>
<feature type="domain" description="Centromere/kinetochore protein zw10 C-terminal" evidence="25">
    <location>
        <begin position="458"/>
        <end position="588"/>
    </location>
</feature>
<keyword evidence="17" id="KW-0472">Membrane</keyword>
<dbReference type="OrthoDB" id="534815at2759"/>
<evidence type="ECO:0000256" key="18">
    <source>
        <dbReference type="ARBA" id="ARBA00023212"/>
    </source>
</evidence>
<feature type="domain" description="Centromere/kinetochore protein zw10 N-terminal" evidence="23">
    <location>
        <begin position="27"/>
        <end position="119"/>
    </location>
</feature>
<keyword evidence="16" id="KW-0175">Coiled coil</keyword>